<organism evidence="3 4">
    <name type="scientific">Trichostrongylus colubriformis</name>
    <name type="common">Black scour worm</name>
    <dbReference type="NCBI Taxonomy" id="6319"/>
    <lineage>
        <taxon>Eukaryota</taxon>
        <taxon>Metazoa</taxon>
        <taxon>Ecdysozoa</taxon>
        <taxon>Nematoda</taxon>
        <taxon>Chromadorea</taxon>
        <taxon>Rhabditida</taxon>
        <taxon>Rhabditina</taxon>
        <taxon>Rhabditomorpha</taxon>
        <taxon>Strongyloidea</taxon>
        <taxon>Trichostrongylidae</taxon>
        <taxon>Trichostrongylus</taxon>
    </lineage>
</organism>
<dbReference type="Pfam" id="PF00069">
    <property type="entry name" value="Pkinase"/>
    <property type="match status" value="1"/>
</dbReference>
<protein>
    <recommendedName>
        <fullName evidence="1">non-specific serine/threonine protein kinase</fullName>
        <ecNumber evidence="1">2.7.11.1</ecNumber>
    </recommendedName>
</protein>
<sequence length="201" mass="23401">MTDTLKVLHDMEYLHRDVKPGNMCVGLTQATIRRIYLLDFGLARHFKEKGKVKRRGHVGFRGTLRYVSLNVHERRDQCTCDDLISNFYSMAELSEGSLPWTRLRDPEDIARRKRNTSFEELFPLVKFSGMCTELQEYYTYCYDNVEDPNQPNYEFLKDTIKKCFPAGFDPNTPMPWESKVVEVTAAVSQDGEYAEHPEAPK</sequence>
<dbReference type="EC" id="2.7.11.1" evidence="1"/>
<dbReference type="GO" id="GO:0004674">
    <property type="term" value="F:protein serine/threonine kinase activity"/>
    <property type="evidence" value="ECO:0007669"/>
    <property type="project" value="UniProtKB-EC"/>
</dbReference>
<evidence type="ECO:0000259" key="2">
    <source>
        <dbReference type="PROSITE" id="PS50011"/>
    </source>
</evidence>
<name>A0AAN8F0W5_TRICO</name>
<dbReference type="Proteomes" id="UP001331761">
    <property type="component" value="Unassembled WGS sequence"/>
</dbReference>
<evidence type="ECO:0000313" key="3">
    <source>
        <dbReference type="EMBL" id="KAK5965547.1"/>
    </source>
</evidence>
<accession>A0AAN8F0W5</accession>
<evidence type="ECO:0000313" key="4">
    <source>
        <dbReference type="Proteomes" id="UP001331761"/>
    </source>
</evidence>
<dbReference type="InterPro" id="IPR000719">
    <property type="entry name" value="Prot_kinase_dom"/>
</dbReference>
<dbReference type="InterPro" id="IPR011009">
    <property type="entry name" value="Kinase-like_dom_sf"/>
</dbReference>
<dbReference type="PROSITE" id="PS50011">
    <property type="entry name" value="PROTEIN_KINASE_DOM"/>
    <property type="match status" value="1"/>
</dbReference>
<dbReference type="InterPro" id="IPR008271">
    <property type="entry name" value="Ser/Thr_kinase_AS"/>
</dbReference>
<dbReference type="GO" id="GO:0005524">
    <property type="term" value="F:ATP binding"/>
    <property type="evidence" value="ECO:0007669"/>
    <property type="project" value="InterPro"/>
</dbReference>
<dbReference type="InterPro" id="IPR050235">
    <property type="entry name" value="CK1_Ser-Thr_kinase"/>
</dbReference>
<gene>
    <name evidence="3" type="ORF">GCK32_005019</name>
</gene>
<reference evidence="3 4" key="1">
    <citation type="submission" date="2019-10" db="EMBL/GenBank/DDBJ databases">
        <title>Assembly and Annotation for the nematode Trichostrongylus colubriformis.</title>
        <authorList>
            <person name="Martin J."/>
        </authorList>
    </citation>
    <scope>NUCLEOTIDE SEQUENCE [LARGE SCALE GENOMIC DNA]</scope>
    <source>
        <strain evidence="3">G859</strain>
        <tissue evidence="3">Whole worm</tissue>
    </source>
</reference>
<keyword evidence="3" id="KW-0418">Kinase</keyword>
<feature type="domain" description="Protein kinase" evidence="2">
    <location>
        <begin position="1"/>
        <end position="164"/>
    </location>
</feature>
<proteinExistence type="predicted"/>
<dbReference type="PROSITE" id="PS00108">
    <property type="entry name" value="PROTEIN_KINASE_ST"/>
    <property type="match status" value="1"/>
</dbReference>
<evidence type="ECO:0000256" key="1">
    <source>
        <dbReference type="ARBA" id="ARBA00012513"/>
    </source>
</evidence>
<dbReference type="PANTHER" id="PTHR11909">
    <property type="entry name" value="CASEIN KINASE-RELATED"/>
    <property type="match status" value="1"/>
</dbReference>
<keyword evidence="3" id="KW-0808">Transferase</keyword>
<keyword evidence="4" id="KW-1185">Reference proteome</keyword>
<dbReference type="Gene3D" id="1.10.510.10">
    <property type="entry name" value="Transferase(Phosphotransferase) domain 1"/>
    <property type="match status" value="1"/>
</dbReference>
<comment type="caution">
    <text evidence="3">The sequence shown here is derived from an EMBL/GenBank/DDBJ whole genome shotgun (WGS) entry which is preliminary data.</text>
</comment>
<dbReference type="SUPFAM" id="SSF56112">
    <property type="entry name" value="Protein kinase-like (PK-like)"/>
    <property type="match status" value="1"/>
</dbReference>
<dbReference type="AlphaFoldDB" id="A0AAN8F0W5"/>
<dbReference type="EMBL" id="WIXE01024493">
    <property type="protein sequence ID" value="KAK5965547.1"/>
    <property type="molecule type" value="Genomic_DNA"/>
</dbReference>